<dbReference type="GO" id="GO:0006620">
    <property type="term" value="P:post-translational protein targeting to endoplasmic reticulum membrane"/>
    <property type="evidence" value="ECO:0007669"/>
    <property type="project" value="TreeGrafter"/>
</dbReference>
<reference evidence="7" key="1">
    <citation type="submission" date="2022-12" db="EMBL/GenBank/DDBJ databases">
        <title>Genome assemblies of Blomia tropicalis.</title>
        <authorList>
            <person name="Cui Y."/>
        </authorList>
    </citation>
    <scope>NUCLEOTIDE SEQUENCE</scope>
    <source>
        <tissue evidence="7">Adult mites</tissue>
    </source>
</reference>
<dbReference type="Gene3D" id="1.20.5.420">
    <property type="entry name" value="Immunoglobulin FC, subunit C"/>
    <property type="match status" value="1"/>
</dbReference>
<evidence type="ECO:0000313" key="8">
    <source>
        <dbReference type="Proteomes" id="UP001142055"/>
    </source>
</evidence>
<dbReference type="GO" id="GO:0060090">
    <property type="term" value="F:molecular adaptor activity"/>
    <property type="evidence" value="ECO:0007669"/>
    <property type="project" value="TreeGrafter"/>
</dbReference>
<sequence>MSAPSLKQSLVASFMQFLTDEIGSESLSEDAKESIEVALQCLETAYEINPVDGSLCAKKPLLEIFKDHQENKKEPESKTTISDEDKAKADQLKNNGNELMKNGKFKEALDAYTKAIEIDNTNPIYYCNRAAANSKLDNHQAALEDCRIAIKHDPNYSKAYCRMGLAYVNLNDHLNARNSYKKAVDLDPSENNISNLNLAEQKLKEQQDAMSSGFNLGNILNNPSLMSFASQMMSDPNMQNMLSGFMNNAMGQQNPNEPNEPNRPETEPANADGPGGIEAFLQAGQQFAAQMQAQNPELVEQLKSAFKKQTEGDDSSKSGPQ</sequence>
<feature type="compositionally biased region" description="Basic and acidic residues" evidence="5">
    <location>
        <begin position="68"/>
        <end position="91"/>
    </location>
</feature>
<feature type="compositionally biased region" description="Low complexity" evidence="5">
    <location>
        <begin position="279"/>
        <end position="294"/>
    </location>
</feature>
<protein>
    <recommendedName>
        <fullName evidence="6">SGTA homodimerisation domain-containing protein</fullName>
    </recommendedName>
</protein>
<evidence type="ECO:0000259" key="6">
    <source>
        <dbReference type="Pfam" id="PF16546"/>
    </source>
</evidence>
<dbReference type="PANTHER" id="PTHR45831:SF2">
    <property type="entry name" value="LD24721P"/>
    <property type="match status" value="1"/>
</dbReference>
<name>A0A9Q0MHS9_BLOTA</name>
<comment type="caution">
    <text evidence="7">The sequence shown here is derived from an EMBL/GenBank/DDBJ whole genome shotgun (WGS) entry which is preliminary data.</text>
</comment>
<evidence type="ECO:0000313" key="7">
    <source>
        <dbReference type="EMBL" id="KAJ6225388.1"/>
    </source>
</evidence>
<evidence type="ECO:0000256" key="1">
    <source>
        <dbReference type="ARBA" id="ARBA00008175"/>
    </source>
</evidence>
<comment type="similarity">
    <text evidence="1">Belongs to the SGT family.</text>
</comment>
<dbReference type="Pfam" id="PF13414">
    <property type="entry name" value="TPR_11"/>
    <property type="match status" value="1"/>
</dbReference>
<dbReference type="PANTHER" id="PTHR45831">
    <property type="entry name" value="LD24721P"/>
    <property type="match status" value="1"/>
</dbReference>
<feature type="region of interest" description="Disordered" evidence="5">
    <location>
        <begin position="68"/>
        <end position="98"/>
    </location>
</feature>
<dbReference type="InterPro" id="IPR019734">
    <property type="entry name" value="TPR_rpt"/>
</dbReference>
<dbReference type="SUPFAM" id="SSF48452">
    <property type="entry name" value="TPR-like"/>
    <property type="match status" value="1"/>
</dbReference>
<dbReference type="GO" id="GO:0016020">
    <property type="term" value="C:membrane"/>
    <property type="evidence" value="ECO:0007669"/>
    <property type="project" value="TreeGrafter"/>
</dbReference>
<dbReference type="PROSITE" id="PS50005">
    <property type="entry name" value="TPR"/>
    <property type="match status" value="2"/>
</dbReference>
<feature type="repeat" description="TPR" evidence="4">
    <location>
        <begin position="157"/>
        <end position="190"/>
    </location>
</feature>
<feature type="compositionally biased region" description="Basic and acidic residues" evidence="5">
    <location>
        <begin position="308"/>
        <end position="321"/>
    </location>
</feature>
<dbReference type="InterPro" id="IPR011990">
    <property type="entry name" value="TPR-like_helical_dom_sf"/>
</dbReference>
<organism evidence="7 8">
    <name type="scientific">Blomia tropicalis</name>
    <name type="common">Mite</name>
    <dbReference type="NCBI Taxonomy" id="40697"/>
    <lineage>
        <taxon>Eukaryota</taxon>
        <taxon>Metazoa</taxon>
        <taxon>Ecdysozoa</taxon>
        <taxon>Arthropoda</taxon>
        <taxon>Chelicerata</taxon>
        <taxon>Arachnida</taxon>
        <taxon>Acari</taxon>
        <taxon>Acariformes</taxon>
        <taxon>Sarcoptiformes</taxon>
        <taxon>Astigmata</taxon>
        <taxon>Glycyphagoidea</taxon>
        <taxon>Echimyopodidae</taxon>
        <taxon>Blomia</taxon>
    </lineage>
</organism>
<gene>
    <name evidence="7" type="ORF">RDWZM_003933</name>
</gene>
<accession>A0A9Q0MHS9</accession>
<dbReference type="InterPro" id="IPR032374">
    <property type="entry name" value="SGTA_dimer"/>
</dbReference>
<feature type="region of interest" description="Disordered" evidence="5">
    <location>
        <begin position="245"/>
        <end position="321"/>
    </location>
</feature>
<dbReference type="Pfam" id="PF16546">
    <property type="entry name" value="SGTA_dimer"/>
    <property type="match status" value="1"/>
</dbReference>
<dbReference type="Pfam" id="PF13181">
    <property type="entry name" value="TPR_8"/>
    <property type="match status" value="1"/>
</dbReference>
<dbReference type="EMBL" id="JAPWDV010000001">
    <property type="protein sequence ID" value="KAJ6225388.1"/>
    <property type="molecule type" value="Genomic_DNA"/>
</dbReference>
<dbReference type="GO" id="GO:0072380">
    <property type="term" value="C:TRC complex"/>
    <property type="evidence" value="ECO:0007669"/>
    <property type="project" value="TreeGrafter"/>
</dbReference>
<dbReference type="SMART" id="SM00028">
    <property type="entry name" value="TPR"/>
    <property type="match status" value="3"/>
</dbReference>
<dbReference type="PROSITE" id="PS50293">
    <property type="entry name" value="TPR_REGION"/>
    <property type="match status" value="1"/>
</dbReference>
<dbReference type="Proteomes" id="UP001142055">
    <property type="component" value="Chromosome 1"/>
</dbReference>
<dbReference type="InterPro" id="IPR047150">
    <property type="entry name" value="SGT"/>
</dbReference>
<keyword evidence="8" id="KW-1185">Reference proteome</keyword>
<keyword evidence="2" id="KW-0677">Repeat</keyword>
<evidence type="ECO:0000256" key="2">
    <source>
        <dbReference type="ARBA" id="ARBA00022737"/>
    </source>
</evidence>
<dbReference type="OMA" id="DMARNMM"/>
<feature type="repeat" description="TPR" evidence="4">
    <location>
        <begin position="89"/>
        <end position="122"/>
    </location>
</feature>
<feature type="domain" description="SGTA homodimerisation" evidence="6">
    <location>
        <begin position="7"/>
        <end position="66"/>
    </location>
</feature>
<dbReference type="AlphaFoldDB" id="A0A9Q0MHS9"/>
<evidence type="ECO:0000256" key="4">
    <source>
        <dbReference type="PROSITE-ProRule" id="PRU00339"/>
    </source>
</evidence>
<dbReference type="OrthoDB" id="2335338at2759"/>
<proteinExistence type="inferred from homology"/>
<keyword evidence="3 4" id="KW-0802">TPR repeat</keyword>
<evidence type="ECO:0000256" key="5">
    <source>
        <dbReference type="SAM" id="MobiDB-lite"/>
    </source>
</evidence>
<evidence type="ECO:0000256" key="3">
    <source>
        <dbReference type="ARBA" id="ARBA00022803"/>
    </source>
</evidence>
<dbReference type="Gene3D" id="1.25.40.10">
    <property type="entry name" value="Tetratricopeptide repeat domain"/>
    <property type="match status" value="1"/>
</dbReference>